<accession>A0A195DL07</accession>
<evidence type="ECO:0000313" key="2">
    <source>
        <dbReference type="EMBL" id="KYN13531.1"/>
    </source>
</evidence>
<sequence length="157" mass="17823">MSATGCHVKHGAASAQVILADSCLKTVLGHRWVNVEPTLDNHGAMPGQAILFSQKRDLIIGMTGRAFLLLLAKFHNKNITFIIETLLNNDYPLITDHRLGHNHEFDWTSVKILDTERFLNKRLTSKMLFIKLQNNSLNLQLDTECLNHAYVDILNEF</sequence>
<keyword evidence="3" id="KW-1185">Reference proteome</keyword>
<evidence type="ECO:0000259" key="1">
    <source>
        <dbReference type="Pfam" id="PF26215"/>
    </source>
</evidence>
<organism evidence="2 3">
    <name type="scientific">Trachymyrmex cornetzi</name>
    <dbReference type="NCBI Taxonomy" id="471704"/>
    <lineage>
        <taxon>Eukaryota</taxon>
        <taxon>Metazoa</taxon>
        <taxon>Ecdysozoa</taxon>
        <taxon>Arthropoda</taxon>
        <taxon>Hexapoda</taxon>
        <taxon>Insecta</taxon>
        <taxon>Pterygota</taxon>
        <taxon>Neoptera</taxon>
        <taxon>Endopterygota</taxon>
        <taxon>Hymenoptera</taxon>
        <taxon>Apocrita</taxon>
        <taxon>Aculeata</taxon>
        <taxon>Formicoidea</taxon>
        <taxon>Formicidae</taxon>
        <taxon>Myrmicinae</taxon>
        <taxon>Trachymyrmex</taxon>
    </lineage>
</organism>
<dbReference type="AlphaFoldDB" id="A0A195DL07"/>
<gene>
    <name evidence="2" type="ORF">ALC57_14236</name>
</gene>
<dbReference type="EMBL" id="KQ980762">
    <property type="protein sequence ID" value="KYN13531.1"/>
    <property type="molecule type" value="Genomic_DNA"/>
</dbReference>
<feature type="domain" description="Helix-turn-helix" evidence="1">
    <location>
        <begin position="53"/>
        <end position="93"/>
    </location>
</feature>
<evidence type="ECO:0000313" key="3">
    <source>
        <dbReference type="Proteomes" id="UP000078492"/>
    </source>
</evidence>
<reference evidence="2 3" key="1">
    <citation type="submission" date="2015-09" db="EMBL/GenBank/DDBJ databases">
        <title>Trachymyrmex cornetzi WGS genome.</title>
        <authorList>
            <person name="Nygaard S."/>
            <person name="Hu H."/>
            <person name="Boomsma J."/>
            <person name="Zhang G."/>
        </authorList>
    </citation>
    <scope>NUCLEOTIDE SEQUENCE [LARGE SCALE GENOMIC DNA]</scope>
    <source>
        <strain evidence="2">Tcor2-1</strain>
        <tissue evidence="2">Whole body</tissue>
    </source>
</reference>
<dbReference type="Pfam" id="PF26215">
    <property type="entry name" value="HTH_animal"/>
    <property type="match status" value="1"/>
</dbReference>
<protein>
    <recommendedName>
        <fullName evidence="1">Helix-turn-helix domain-containing protein</fullName>
    </recommendedName>
</protein>
<proteinExistence type="predicted"/>
<dbReference type="Proteomes" id="UP000078492">
    <property type="component" value="Unassembled WGS sequence"/>
</dbReference>
<dbReference type="InterPro" id="IPR058912">
    <property type="entry name" value="HTH_animal"/>
</dbReference>
<name>A0A195DL07_9HYME</name>